<organism evidence="10 11">
    <name type="scientific">Bradyrhizobium ivorense</name>
    <dbReference type="NCBI Taxonomy" id="2511166"/>
    <lineage>
        <taxon>Bacteria</taxon>
        <taxon>Pseudomonadati</taxon>
        <taxon>Pseudomonadota</taxon>
        <taxon>Alphaproteobacteria</taxon>
        <taxon>Hyphomicrobiales</taxon>
        <taxon>Nitrobacteraceae</taxon>
        <taxon>Bradyrhizobium</taxon>
    </lineage>
</organism>
<evidence type="ECO:0000259" key="8">
    <source>
        <dbReference type="Pfam" id="PF02770"/>
    </source>
</evidence>
<dbReference type="OrthoDB" id="9775090at2"/>
<keyword evidence="4 6" id="KW-0274">FAD</keyword>
<evidence type="ECO:0000256" key="1">
    <source>
        <dbReference type="ARBA" id="ARBA00001974"/>
    </source>
</evidence>
<feature type="domain" description="Acyl-CoA dehydrogenase/oxidase C-terminal" evidence="7">
    <location>
        <begin position="228"/>
        <end position="376"/>
    </location>
</feature>
<dbReference type="InterPro" id="IPR013786">
    <property type="entry name" value="AcylCoA_DH/ox_N"/>
</dbReference>
<dbReference type="InterPro" id="IPR036250">
    <property type="entry name" value="AcylCo_DH-like_C"/>
</dbReference>
<dbReference type="AlphaFoldDB" id="A0A508T1X8"/>
<keyword evidence="11" id="KW-1185">Reference proteome</keyword>
<evidence type="ECO:0000259" key="7">
    <source>
        <dbReference type="Pfam" id="PF00441"/>
    </source>
</evidence>
<dbReference type="InterPro" id="IPR037069">
    <property type="entry name" value="AcylCoA_DH/ox_N_sf"/>
</dbReference>
<evidence type="ECO:0000259" key="9">
    <source>
        <dbReference type="Pfam" id="PF02771"/>
    </source>
</evidence>
<evidence type="ECO:0000256" key="6">
    <source>
        <dbReference type="RuleBase" id="RU362125"/>
    </source>
</evidence>
<gene>
    <name evidence="10" type="ORF">CI1B_19620</name>
</gene>
<dbReference type="InterPro" id="IPR009100">
    <property type="entry name" value="AcylCoA_DH/oxidase_NM_dom_sf"/>
</dbReference>
<proteinExistence type="inferred from homology"/>
<feature type="domain" description="Acyl-CoA dehydrogenase/oxidase N-terminal" evidence="9">
    <location>
        <begin position="6"/>
        <end position="119"/>
    </location>
</feature>
<evidence type="ECO:0000313" key="10">
    <source>
        <dbReference type="EMBL" id="VIO68176.1"/>
    </source>
</evidence>
<reference evidence="10" key="1">
    <citation type="submission" date="2019-02" db="EMBL/GenBank/DDBJ databases">
        <authorList>
            <person name="Pothier F.J."/>
        </authorList>
    </citation>
    <scope>NUCLEOTIDE SEQUENCE</scope>
    <source>
        <strain evidence="10">CI-1B</strain>
    </source>
</reference>
<comment type="similarity">
    <text evidence="2 6">Belongs to the acyl-CoA dehydrogenase family.</text>
</comment>
<dbReference type="EC" id="1.3.8.10" evidence="10"/>
<comment type="caution">
    <text evidence="10">The sequence shown here is derived from an EMBL/GenBank/DDBJ whole genome shotgun (WGS) entry which is preliminary data.</text>
</comment>
<dbReference type="InterPro" id="IPR009075">
    <property type="entry name" value="AcylCo_DH/oxidase_C"/>
</dbReference>
<evidence type="ECO:0000256" key="2">
    <source>
        <dbReference type="ARBA" id="ARBA00009347"/>
    </source>
</evidence>
<name>A0A508T1X8_9BRAD</name>
<evidence type="ECO:0000256" key="3">
    <source>
        <dbReference type="ARBA" id="ARBA00022630"/>
    </source>
</evidence>
<dbReference type="Pfam" id="PF02771">
    <property type="entry name" value="Acyl-CoA_dh_N"/>
    <property type="match status" value="1"/>
</dbReference>
<dbReference type="Pfam" id="PF02770">
    <property type="entry name" value="Acyl-CoA_dh_M"/>
    <property type="match status" value="1"/>
</dbReference>
<dbReference type="Gene3D" id="1.20.140.10">
    <property type="entry name" value="Butyryl-CoA Dehydrogenase, subunit A, domain 3"/>
    <property type="match status" value="1"/>
</dbReference>
<dbReference type="Gene3D" id="2.40.110.10">
    <property type="entry name" value="Butyryl-CoA Dehydrogenase, subunit A, domain 2"/>
    <property type="match status" value="1"/>
</dbReference>
<keyword evidence="5 6" id="KW-0560">Oxidoreductase</keyword>
<sequence length="379" mass="39929">MALVLTEEQSMLRDSARGLISDKAPVAHLRGLRDGKDATGFSRELWTTFAEMGFSGLLVPEQFGGSGLGCVEAGIVMEEIGRTLMPSPFLATSVLAVSALARGGTVAQKAQHLPKISDGSLLAALAIDEGAKHRPLQTKLQAARSGNGFKLSGDKAFVVDGHTADLLIVAARSAGSVGDKDGLTLFLVDPKAKGLAVERTAMVDSHNAARIVFDNVEVNADSVLGEVDQGFALLEGVLNIGRGAVASEMVGLSEEVFGRTVTYLKERKQFGKAIGEFQALQHRAAQLYIDIEITRAAVLKALQALDAGVDKAGTAVAVAKARAGTTATLAVQEGVQMHGGMGMTDQFDIGFFMKRARVCQELFGDSNFHADQLARGKGY</sequence>
<dbReference type="PANTHER" id="PTHR43884">
    <property type="entry name" value="ACYL-COA DEHYDROGENASE"/>
    <property type="match status" value="1"/>
</dbReference>
<feature type="domain" description="Acyl-CoA oxidase/dehydrogenase middle" evidence="8">
    <location>
        <begin position="129"/>
        <end position="216"/>
    </location>
</feature>
<comment type="cofactor">
    <cofactor evidence="1 6">
        <name>FAD</name>
        <dbReference type="ChEBI" id="CHEBI:57692"/>
    </cofactor>
</comment>
<dbReference type="Proteomes" id="UP000328092">
    <property type="component" value="Unassembled WGS sequence"/>
</dbReference>
<dbReference type="SUPFAM" id="SSF56645">
    <property type="entry name" value="Acyl-CoA dehydrogenase NM domain-like"/>
    <property type="match status" value="1"/>
</dbReference>
<dbReference type="GO" id="GO:0050660">
    <property type="term" value="F:flavin adenine dinucleotide binding"/>
    <property type="evidence" value="ECO:0007669"/>
    <property type="project" value="InterPro"/>
</dbReference>
<dbReference type="InterPro" id="IPR006091">
    <property type="entry name" value="Acyl-CoA_Oxase/DH_mid-dom"/>
</dbReference>
<dbReference type="Gene3D" id="1.10.540.10">
    <property type="entry name" value="Acyl-CoA dehydrogenase/oxidase, N-terminal domain"/>
    <property type="match status" value="1"/>
</dbReference>
<dbReference type="Pfam" id="PF00441">
    <property type="entry name" value="Acyl-CoA_dh_1"/>
    <property type="match status" value="1"/>
</dbReference>
<evidence type="ECO:0000313" key="11">
    <source>
        <dbReference type="Proteomes" id="UP000328092"/>
    </source>
</evidence>
<keyword evidence="3 6" id="KW-0285">Flavoprotein</keyword>
<dbReference type="InterPro" id="IPR046373">
    <property type="entry name" value="Acyl-CoA_Oxase/DH_mid-dom_sf"/>
</dbReference>
<dbReference type="GO" id="GO:0003995">
    <property type="term" value="F:acyl-CoA dehydrogenase activity"/>
    <property type="evidence" value="ECO:0007669"/>
    <property type="project" value="TreeGrafter"/>
</dbReference>
<evidence type="ECO:0000256" key="5">
    <source>
        <dbReference type="ARBA" id="ARBA00023002"/>
    </source>
</evidence>
<dbReference type="SUPFAM" id="SSF47203">
    <property type="entry name" value="Acyl-CoA dehydrogenase C-terminal domain-like"/>
    <property type="match status" value="1"/>
</dbReference>
<dbReference type="RefSeq" id="WP_139858756.1">
    <property type="nucleotide sequence ID" value="NZ_CAADFC020000005.1"/>
</dbReference>
<dbReference type="EMBL" id="CAADFC020000005">
    <property type="protein sequence ID" value="VIO68176.1"/>
    <property type="molecule type" value="Genomic_DNA"/>
</dbReference>
<protein>
    <submittedName>
        <fullName evidence="10">Cyclohex-1-ene-1-carbonyl-CoA dehydrogenase</fullName>
        <ecNumber evidence="10">1.3.8.10</ecNumber>
    </submittedName>
</protein>
<evidence type="ECO:0000256" key="4">
    <source>
        <dbReference type="ARBA" id="ARBA00022827"/>
    </source>
</evidence>
<accession>A0A508T1X8</accession>
<dbReference type="PANTHER" id="PTHR43884:SF20">
    <property type="entry name" value="ACYL-COA DEHYDROGENASE FADE28"/>
    <property type="match status" value="1"/>
</dbReference>
<dbReference type="CDD" id="cd00567">
    <property type="entry name" value="ACAD"/>
    <property type="match status" value="1"/>
</dbReference>